<proteinExistence type="predicted"/>
<accession>A0A329RAL8</accession>
<organism evidence="5 6">
    <name type="scientific">Phytophthora cactorum</name>
    <dbReference type="NCBI Taxonomy" id="29920"/>
    <lineage>
        <taxon>Eukaryota</taxon>
        <taxon>Sar</taxon>
        <taxon>Stramenopiles</taxon>
        <taxon>Oomycota</taxon>
        <taxon>Peronosporomycetes</taxon>
        <taxon>Peronosporales</taxon>
        <taxon>Peronosporaceae</taxon>
        <taxon>Phytophthora</taxon>
    </lineage>
</organism>
<name>A0A329RAL8_9STRA</name>
<sequence length="167" mass="18637">MYDVPPAAFGASATWMKAYLTRYSLSLRARTRQGQSPPADSAAVAQEFAATLRRRIVEEGIAIVYNADQTAVFFEYVPKYTVDERGSKTVWVKCGGKSKERMTAMLMADSPGRKYDPWVVLKMRPSTNAETTRRTRGSGTVLVAGWARCELQIARKWSSGYVLHGMD</sequence>
<dbReference type="EMBL" id="RCMV01000538">
    <property type="protein sequence ID" value="KAG3215703.1"/>
    <property type="molecule type" value="Genomic_DNA"/>
</dbReference>
<reference evidence="1" key="2">
    <citation type="submission" date="2018-10" db="EMBL/GenBank/DDBJ databases">
        <title>Effector identification in a new, highly contiguous assembly of the strawberry crown rot pathogen Phytophthora cactorum.</title>
        <authorList>
            <person name="Armitage A.D."/>
            <person name="Nellist C.F."/>
            <person name="Bates H."/>
            <person name="Vickerstaff R.J."/>
            <person name="Harrison R.J."/>
        </authorList>
    </citation>
    <scope>NUCLEOTIDE SEQUENCE</scope>
    <source>
        <strain evidence="1">15-7</strain>
        <strain evidence="2">4032</strain>
        <strain evidence="3">4040</strain>
        <strain evidence="4">P421</strain>
    </source>
</reference>
<evidence type="ECO:0000313" key="6">
    <source>
        <dbReference type="Proteomes" id="UP000251314"/>
    </source>
</evidence>
<comment type="caution">
    <text evidence="5">The sequence shown here is derived from an EMBL/GenBank/DDBJ whole genome shotgun (WGS) entry which is preliminary data.</text>
</comment>
<dbReference type="OrthoDB" id="127462at2759"/>
<evidence type="ECO:0000313" key="4">
    <source>
        <dbReference type="EMBL" id="KAG3215703.1"/>
    </source>
</evidence>
<reference evidence="5 6" key="1">
    <citation type="submission" date="2018-01" db="EMBL/GenBank/DDBJ databases">
        <title>Draft genome of the strawberry crown rot pathogen Phytophthora cactorum.</title>
        <authorList>
            <person name="Armitage A.D."/>
            <person name="Lysoe E."/>
            <person name="Nellist C.F."/>
            <person name="Harrison R.J."/>
            <person name="Brurberg M.B."/>
        </authorList>
    </citation>
    <scope>NUCLEOTIDE SEQUENCE [LARGE SCALE GENOMIC DNA]</scope>
    <source>
        <strain evidence="5 6">10300</strain>
    </source>
</reference>
<dbReference type="EMBL" id="RCMG01000424">
    <property type="protein sequence ID" value="KAG2854482.1"/>
    <property type="molecule type" value="Genomic_DNA"/>
</dbReference>
<dbReference type="STRING" id="29920.A0A329RAL8"/>
<dbReference type="EMBL" id="MJFZ01003080">
    <property type="protein sequence ID" value="RAW20308.1"/>
    <property type="molecule type" value="Genomic_DNA"/>
</dbReference>
<dbReference type="Proteomes" id="UP000760860">
    <property type="component" value="Unassembled WGS sequence"/>
</dbReference>
<evidence type="ECO:0000313" key="1">
    <source>
        <dbReference type="EMBL" id="KAG2854482.1"/>
    </source>
</evidence>
<evidence type="ECO:0008006" key="7">
    <source>
        <dbReference type="Google" id="ProtNLM"/>
    </source>
</evidence>
<protein>
    <recommendedName>
        <fullName evidence="7">DDE-1 domain-containing protein</fullName>
    </recommendedName>
</protein>
<dbReference type="Proteomes" id="UP000736787">
    <property type="component" value="Unassembled WGS sequence"/>
</dbReference>
<dbReference type="Proteomes" id="UP000774804">
    <property type="component" value="Unassembled WGS sequence"/>
</dbReference>
<dbReference type="Proteomes" id="UP000735874">
    <property type="component" value="Unassembled WGS sequence"/>
</dbReference>
<dbReference type="AlphaFoldDB" id="A0A329RAL8"/>
<gene>
    <name evidence="5" type="ORF">PC110_g23250</name>
    <name evidence="1" type="ORF">PC113_g13274</name>
    <name evidence="2" type="ORF">PC115_g12281</name>
    <name evidence="3" type="ORF">PC117_g13595</name>
    <name evidence="4" type="ORF">PC129_g13420</name>
</gene>
<dbReference type="EMBL" id="RCMK01000402">
    <property type="protein sequence ID" value="KAG2931038.1"/>
    <property type="molecule type" value="Genomic_DNA"/>
</dbReference>
<dbReference type="VEuPathDB" id="FungiDB:PC110_g23250"/>
<keyword evidence="6" id="KW-1185">Reference proteome</keyword>
<evidence type="ECO:0000313" key="3">
    <source>
        <dbReference type="EMBL" id="KAG2931038.1"/>
    </source>
</evidence>
<dbReference type="EMBL" id="RCMI01000406">
    <property type="protein sequence ID" value="KAG2912659.1"/>
    <property type="molecule type" value="Genomic_DNA"/>
</dbReference>
<evidence type="ECO:0000313" key="5">
    <source>
        <dbReference type="EMBL" id="RAW20308.1"/>
    </source>
</evidence>
<evidence type="ECO:0000313" key="2">
    <source>
        <dbReference type="EMBL" id="KAG2912659.1"/>
    </source>
</evidence>
<dbReference type="Proteomes" id="UP000251314">
    <property type="component" value="Unassembled WGS sequence"/>
</dbReference>